<dbReference type="PANTHER" id="PTHR28595">
    <property type="entry name" value="39S RIBOSOMAL PROTEIN L54, MITOCHONDRIAL"/>
    <property type="match status" value="1"/>
</dbReference>
<dbReference type="InParanoid" id="A7TKJ0"/>
<dbReference type="InterPro" id="IPR013870">
    <property type="entry name" value="Ribosomal_mL54"/>
</dbReference>
<dbReference type="FunCoup" id="A7TKJ0">
    <property type="interactions" value="113"/>
</dbReference>
<reference evidence="8 9" key="1">
    <citation type="journal article" date="2007" name="Proc. Natl. Acad. Sci. U.S.A.">
        <title>Independent sorting-out of thousands of duplicated gene pairs in two yeast species descended from a whole-genome duplication.</title>
        <authorList>
            <person name="Scannell D.R."/>
            <person name="Frank A.C."/>
            <person name="Conant G.C."/>
            <person name="Byrne K.P."/>
            <person name="Woolfit M."/>
            <person name="Wolfe K.H."/>
        </authorList>
    </citation>
    <scope>NUCLEOTIDE SEQUENCE [LARGE SCALE GENOMIC DNA]</scope>
    <source>
        <strain evidence="9">ATCC 22028 / DSM 70294 / BCRC 21397 / CBS 2163 / NBRC 10782 / NRRL Y-8283 / UCD 57-17</strain>
    </source>
</reference>
<evidence type="ECO:0000256" key="4">
    <source>
        <dbReference type="ARBA" id="ARBA00023128"/>
    </source>
</evidence>
<evidence type="ECO:0000256" key="2">
    <source>
        <dbReference type="ARBA" id="ARBA00022946"/>
    </source>
</evidence>
<evidence type="ECO:0000313" key="9">
    <source>
        <dbReference type="Proteomes" id="UP000000267"/>
    </source>
</evidence>
<dbReference type="PhylomeDB" id="A7TKJ0"/>
<evidence type="ECO:0000256" key="5">
    <source>
        <dbReference type="ARBA" id="ARBA00023274"/>
    </source>
</evidence>
<protein>
    <recommendedName>
        <fullName evidence="7">Large ribosomal subunit protein mL54</fullName>
    </recommendedName>
</protein>
<dbReference type="STRING" id="436907.A7TKJ0"/>
<keyword evidence="5" id="KW-0687">Ribonucleoprotein</keyword>
<keyword evidence="3" id="KW-0689">Ribosomal protein</keyword>
<proteinExistence type="inferred from homology"/>
<dbReference type="PANTHER" id="PTHR28595:SF1">
    <property type="entry name" value="LARGE RIBOSOMAL SUBUNIT PROTEIN ML54"/>
    <property type="match status" value="1"/>
</dbReference>
<dbReference type="RefSeq" id="XP_001645070.1">
    <property type="nucleotide sequence ID" value="XM_001645020.1"/>
</dbReference>
<dbReference type="eggNOG" id="KOG3435">
    <property type="taxonomic scope" value="Eukaryota"/>
</dbReference>
<comment type="subcellular location">
    <subcellularLocation>
        <location evidence="1">Mitochondrion</location>
    </subcellularLocation>
</comment>
<evidence type="ECO:0000256" key="6">
    <source>
        <dbReference type="ARBA" id="ARBA00033752"/>
    </source>
</evidence>
<comment type="similarity">
    <text evidence="6">Belongs to the mitochondrion-specific ribosomal protein mL54 family.</text>
</comment>
<keyword evidence="4" id="KW-0496">Mitochondrion</keyword>
<evidence type="ECO:0000256" key="1">
    <source>
        <dbReference type="ARBA" id="ARBA00004173"/>
    </source>
</evidence>
<dbReference type="AlphaFoldDB" id="A7TKJ0"/>
<evidence type="ECO:0000256" key="3">
    <source>
        <dbReference type="ARBA" id="ARBA00022980"/>
    </source>
</evidence>
<evidence type="ECO:0000313" key="8">
    <source>
        <dbReference type="EMBL" id="EDO17212.1"/>
    </source>
</evidence>
<dbReference type="GO" id="GO:0003735">
    <property type="term" value="F:structural constituent of ribosome"/>
    <property type="evidence" value="ECO:0007669"/>
    <property type="project" value="EnsemblFungi"/>
</dbReference>
<dbReference type="Proteomes" id="UP000000267">
    <property type="component" value="Unassembled WGS sequence"/>
</dbReference>
<dbReference type="HOGENOM" id="CLU_144297_2_0_1"/>
<keyword evidence="9" id="KW-1185">Reference proteome</keyword>
<evidence type="ECO:0000256" key="7">
    <source>
        <dbReference type="ARBA" id="ARBA00035179"/>
    </source>
</evidence>
<name>A7TKJ0_VANPO</name>
<dbReference type="Pfam" id="PF08561">
    <property type="entry name" value="Ribosomal_L37"/>
    <property type="match status" value="1"/>
</dbReference>
<dbReference type="GeneID" id="5545417"/>
<accession>A7TKJ0</accession>
<dbReference type="OMA" id="FMKWRRK"/>
<dbReference type="KEGG" id="vpo:Kpol_1035p25"/>
<dbReference type="OrthoDB" id="10252718at2759"/>
<organism evidence="9">
    <name type="scientific">Vanderwaltozyma polyspora (strain ATCC 22028 / DSM 70294 / BCRC 21397 / CBS 2163 / NBRC 10782 / NRRL Y-8283 / UCD 57-17)</name>
    <name type="common">Kluyveromyces polysporus</name>
    <dbReference type="NCBI Taxonomy" id="436907"/>
    <lineage>
        <taxon>Eukaryota</taxon>
        <taxon>Fungi</taxon>
        <taxon>Dikarya</taxon>
        <taxon>Ascomycota</taxon>
        <taxon>Saccharomycotina</taxon>
        <taxon>Saccharomycetes</taxon>
        <taxon>Saccharomycetales</taxon>
        <taxon>Saccharomycetaceae</taxon>
        <taxon>Vanderwaltozyma</taxon>
    </lineage>
</organism>
<dbReference type="GO" id="GO:0005762">
    <property type="term" value="C:mitochondrial large ribosomal subunit"/>
    <property type="evidence" value="ECO:0007669"/>
    <property type="project" value="EnsemblFungi"/>
</dbReference>
<keyword evidence="2" id="KW-0809">Transit peptide</keyword>
<gene>
    <name evidence="8" type="ORF">Kpol_1035p25</name>
</gene>
<dbReference type="EMBL" id="DS480408">
    <property type="protein sequence ID" value="EDO17212.1"/>
    <property type="molecule type" value="Genomic_DNA"/>
</dbReference>
<sequence length="106" mass="12063">MLKQIFQKRLLSSSRLLWQETVKTSGQSLKIQSSCPAGSVLTLNIKKAGKDPVALEDAEYPTWLWTVLDKEAQAEALSKDPLALRKKKLRQANRKNIKQNNFLKQI</sequence>